<accession>A0AC34QYF3</accession>
<proteinExistence type="predicted"/>
<dbReference type="WBParaSite" id="JU765_v2.g20384.t1">
    <property type="protein sequence ID" value="JU765_v2.g20384.t1"/>
    <property type="gene ID" value="JU765_v2.g20384"/>
</dbReference>
<sequence length="327" mass="37589">MITLIVSEFQSRRSSYYWLCNALDLYTPVQWEYARLNMSYTVTSKRKILKLIQNRVVSDYDDPRLFTLTGLRRRGIPPEAINKFVAKMGLTVAQTTVDPHLFDSVIRDHLNINAPRTMVVLEPLKLIISNYADLNLEPKIKVPNFPTDPSKESFHEVNVDSIVYIERSDYKDKGEKGFRRLTKEQTVGLKYLGLVLKVVEEHKNAEGGLTELVVYAETANDQNKPKAFIHWVCKPLFAEVRLFEQLFKSRNPDDKTAIPGGFLTDINKNTLTIHSNCAIDEYLTKSAVYDRYQFERIGFFAVDPDSETSKHLVFNRTVSLKEDAGKK</sequence>
<evidence type="ECO:0000313" key="1">
    <source>
        <dbReference type="Proteomes" id="UP000887576"/>
    </source>
</evidence>
<protein>
    <submittedName>
        <fullName evidence="2">Glutaminyl-tRNA synthetase</fullName>
    </submittedName>
</protein>
<reference evidence="2" key="1">
    <citation type="submission" date="2022-11" db="UniProtKB">
        <authorList>
            <consortium name="WormBaseParasite"/>
        </authorList>
    </citation>
    <scope>IDENTIFICATION</scope>
</reference>
<name>A0AC34QYF3_9BILA</name>
<dbReference type="Proteomes" id="UP000887576">
    <property type="component" value="Unplaced"/>
</dbReference>
<evidence type="ECO:0000313" key="2">
    <source>
        <dbReference type="WBParaSite" id="JU765_v2.g20384.t1"/>
    </source>
</evidence>
<organism evidence="1 2">
    <name type="scientific">Panagrolaimus sp. JU765</name>
    <dbReference type="NCBI Taxonomy" id="591449"/>
    <lineage>
        <taxon>Eukaryota</taxon>
        <taxon>Metazoa</taxon>
        <taxon>Ecdysozoa</taxon>
        <taxon>Nematoda</taxon>
        <taxon>Chromadorea</taxon>
        <taxon>Rhabditida</taxon>
        <taxon>Tylenchina</taxon>
        <taxon>Panagrolaimomorpha</taxon>
        <taxon>Panagrolaimoidea</taxon>
        <taxon>Panagrolaimidae</taxon>
        <taxon>Panagrolaimus</taxon>
    </lineage>
</organism>